<gene>
    <name evidence="1" type="ORF">M501DRAFT_975691</name>
</gene>
<sequence length="176" mass="19514">MRKDAYDDLQALAEEHFKYDLQESDSDTLKAAASKFSTHVRIGCVLGMGLCLFPVFRLRAPGKQFLPSLRAADKPTNLKFADQRTEPVPDFAPHLYPSHIDDLPSNLSIGLGGFLVGGEMGILAGSVSSSRLIKRDPESRKRIENALINFRADREQIQALEEQKKGGNESVLDKPF</sequence>
<accession>A0A9P4S9Z9</accession>
<organism evidence="1 2">
    <name type="scientific">Patellaria atrata CBS 101060</name>
    <dbReference type="NCBI Taxonomy" id="1346257"/>
    <lineage>
        <taxon>Eukaryota</taxon>
        <taxon>Fungi</taxon>
        <taxon>Dikarya</taxon>
        <taxon>Ascomycota</taxon>
        <taxon>Pezizomycotina</taxon>
        <taxon>Dothideomycetes</taxon>
        <taxon>Dothideomycetes incertae sedis</taxon>
        <taxon>Patellariales</taxon>
        <taxon>Patellariaceae</taxon>
        <taxon>Patellaria</taxon>
    </lineage>
</organism>
<evidence type="ECO:0000313" key="1">
    <source>
        <dbReference type="EMBL" id="KAF2838831.1"/>
    </source>
</evidence>
<dbReference type="OrthoDB" id="3365267at2759"/>
<protein>
    <submittedName>
        <fullName evidence="1">Uncharacterized protein</fullName>
    </submittedName>
</protein>
<dbReference type="Proteomes" id="UP000799429">
    <property type="component" value="Unassembled WGS sequence"/>
</dbReference>
<name>A0A9P4S9Z9_9PEZI</name>
<reference evidence="1" key="1">
    <citation type="journal article" date="2020" name="Stud. Mycol.">
        <title>101 Dothideomycetes genomes: a test case for predicting lifestyles and emergence of pathogens.</title>
        <authorList>
            <person name="Haridas S."/>
            <person name="Albert R."/>
            <person name="Binder M."/>
            <person name="Bloem J."/>
            <person name="Labutti K."/>
            <person name="Salamov A."/>
            <person name="Andreopoulos B."/>
            <person name="Baker S."/>
            <person name="Barry K."/>
            <person name="Bills G."/>
            <person name="Bluhm B."/>
            <person name="Cannon C."/>
            <person name="Castanera R."/>
            <person name="Culley D."/>
            <person name="Daum C."/>
            <person name="Ezra D."/>
            <person name="Gonzalez J."/>
            <person name="Henrissat B."/>
            <person name="Kuo A."/>
            <person name="Liang C."/>
            <person name="Lipzen A."/>
            <person name="Lutzoni F."/>
            <person name="Magnuson J."/>
            <person name="Mondo S."/>
            <person name="Nolan M."/>
            <person name="Ohm R."/>
            <person name="Pangilinan J."/>
            <person name="Park H.-J."/>
            <person name="Ramirez L."/>
            <person name="Alfaro M."/>
            <person name="Sun H."/>
            <person name="Tritt A."/>
            <person name="Yoshinaga Y."/>
            <person name="Zwiers L.-H."/>
            <person name="Turgeon B."/>
            <person name="Goodwin S."/>
            <person name="Spatafora J."/>
            <person name="Crous P."/>
            <person name="Grigoriev I."/>
        </authorList>
    </citation>
    <scope>NUCLEOTIDE SEQUENCE</scope>
    <source>
        <strain evidence="1">CBS 101060</strain>
    </source>
</reference>
<proteinExistence type="predicted"/>
<comment type="caution">
    <text evidence="1">The sequence shown here is derived from an EMBL/GenBank/DDBJ whole genome shotgun (WGS) entry which is preliminary data.</text>
</comment>
<dbReference type="AlphaFoldDB" id="A0A9P4S9Z9"/>
<evidence type="ECO:0000313" key="2">
    <source>
        <dbReference type="Proteomes" id="UP000799429"/>
    </source>
</evidence>
<dbReference type="EMBL" id="MU006096">
    <property type="protein sequence ID" value="KAF2838831.1"/>
    <property type="molecule type" value="Genomic_DNA"/>
</dbReference>
<keyword evidence="2" id="KW-1185">Reference proteome</keyword>